<accession>A0ABU1VUI6</accession>
<comment type="caution">
    <text evidence="2">The sequence shown here is derived from an EMBL/GenBank/DDBJ whole genome shotgun (WGS) entry which is preliminary data.</text>
</comment>
<keyword evidence="1" id="KW-0732">Signal</keyword>
<dbReference type="EMBL" id="JAVDWR010000001">
    <property type="protein sequence ID" value="MDR7119386.1"/>
    <property type="molecule type" value="Genomic_DNA"/>
</dbReference>
<feature type="signal peptide" evidence="1">
    <location>
        <begin position="1"/>
        <end position="20"/>
    </location>
</feature>
<dbReference type="RefSeq" id="WP_310273870.1">
    <property type="nucleotide sequence ID" value="NZ_JAVDWR010000001.1"/>
</dbReference>
<feature type="chain" id="PRO_5045371156" description="Outer membrane beta-barrel protein" evidence="1">
    <location>
        <begin position="21"/>
        <end position="393"/>
    </location>
</feature>
<dbReference type="InterPro" id="IPR018759">
    <property type="entry name" value="BBP2_2"/>
</dbReference>
<organism evidence="2 3">
    <name type="scientific">Rheinheimera soli</name>
    <dbReference type="NCBI Taxonomy" id="443616"/>
    <lineage>
        <taxon>Bacteria</taxon>
        <taxon>Pseudomonadati</taxon>
        <taxon>Pseudomonadota</taxon>
        <taxon>Gammaproteobacteria</taxon>
        <taxon>Chromatiales</taxon>
        <taxon>Chromatiaceae</taxon>
        <taxon>Rheinheimera</taxon>
    </lineage>
</organism>
<evidence type="ECO:0000313" key="2">
    <source>
        <dbReference type="EMBL" id="MDR7119386.1"/>
    </source>
</evidence>
<gene>
    <name evidence="2" type="ORF">J2W69_000301</name>
</gene>
<sequence length="393" mass="44032">MKSRLTMMTVLACASIDAFAVDPQSIQTESGFDITPLLSSGLKYDNNIASSSSNETESWIFTLTPSVRAVLDDGVSKTELSAAAFNGTYFDSSGDNFTDVLLGGLFDTSLSEHSKINLKADLVWGHEDRGTGITEGLNTDQDQPTRFNTQTASGYYEYGSTMAPARLRFGTKYYNKEYMNQHEVTQYRDYDSLLGGVHFYYDTQSGTTAVFQSSVEDISYDLVDPQATRDSKDSHVKVGAEWQITSITSGDIKIGYQNKKFDDSSREDFSGLAWAMNANWSPFSYSHFNLGTGRRAKDPLQDGDYVKETTFQLGWTHNWTESVQTQLNYNRMEENYVGVSREDEGDAYTASVKYAFRRFIDVTFFTTMTDKTSSVPGIEFDRNITGISFNFSL</sequence>
<name>A0ABU1VUI6_9GAMM</name>
<dbReference type="Pfam" id="PF10082">
    <property type="entry name" value="BBP2_2"/>
    <property type="match status" value="1"/>
</dbReference>
<evidence type="ECO:0000313" key="3">
    <source>
        <dbReference type="Proteomes" id="UP001257909"/>
    </source>
</evidence>
<proteinExistence type="predicted"/>
<reference evidence="2 3" key="1">
    <citation type="submission" date="2023-07" db="EMBL/GenBank/DDBJ databases">
        <title>Sorghum-associated microbial communities from plants grown in Nebraska, USA.</title>
        <authorList>
            <person name="Schachtman D."/>
        </authorList>
    </citation>
    <scope>NUCLEOTIDE SEQUENCE [LARGE SCALE GENOMIC DNA]</scope>
    <source>
        <strain evidence="2 3">4138</strain>
    </source>
</reference>
<protein>
    <recommendedName>
        <fullName evidence="4">Outer membrane beta-barrel protein</fullName>
    </recommendedName>
</protein>
<keyword evidence="3" id="KW-1185">Reference proteome</keyword>
<evidence type="ECO:0000256" key="1">
    <source>
        <dbReference type="SAM" id="SignalP"/>
    </source>
</evidence>
<dbReference type="Proteomes" id="UP001257909">
    <property type="component" value="Unassembled WGS sequence"/>
</dbReference>
<evidence type="ECO:0008006" key="4">
    <source>
        <dbReference type="Google" id="ProtNLM"/>
    </source>
</evidence>